<dbReference type="AlphaFoldDB" id="A0A251NTC6"/>
<name>A0A251NTC6_PRUPE</name>
<proteinExistence type="predicted"/>
<dbReference type="Proteomes" id="UP000006882">
    <property type="component" value="Chromosome G6"/>
</dbReference>
<protein>
    <submittedName>
        <fullName evidence="1">Uncharacterized protein</fullName>
    </submittedName>
</protein>
<evidence type="ECO:0000313" key="2">
    <source>
        <dbReference type="Proteomes" id="UP000006882"/>
    </source>
</evidence>
<evidence type="ECO:0000313" key="1">
    <source>
        <dbReference type="EMBL" id="ONI02579.1"/>
    </source>
</evidence>
<gene>
    <name evidence="1" type="ORF">PRUPE_6G208000</name>
</gene>
<keyword evidence="2" id="KW-1185">Reference proteome</keyword>
<dbReference type="Gramene" id="ONI02579">
    <property type="protein sequence ID" value="ONI02579"/>
    <property type="gene ID" value="PRUPE_6G208000"/>
</dbReference>
<dbReference type="EMBL" id="CM007656">
    <property type="protein sequence ID" value="ONI02579.1"/>
    <property type="molecule type" value="Genomic_DNA"/>
</dbReference>
<accession>A0A251NTC6</accession>
<organism evidence="1 2">
    <name type="scientific">Prunus persica</name>
    <name type="common">Peach</name>
    <name type="synonym">Amygdalus persica</name>
    <dbReference type="NCBI Taxonomy" id="3760"/>
    <lineage>
        <taxon>Eukaryota</taxon>
        <taxon>Viridiplantae</taxon>
        <taxon>Streptophyta</taxon>
        <taxon>Embryophyta</taxon>
        <taxon>Tracheophyta</taxon>
        <taxon>Spermatophyta</taxon>
        <taxon>Magnoliopsida</taxon>
        <taxon>eudicotyledons</taxon>
        <taxon>Gunneridae</taxon>
        <taxon>Pentapetalae</taxon>
        <taxon>rosids</taxon>
        <taxon>fabids</taxon>
        <taxon>Rosales</taxon>
        <taxon>Rosaceae</taxon>
        <taxon>Amygdaloideae</taxon>
        <taxon>Amygdaleae</taxon>
        <taxon>Prunus</taxon>
    </lineage>
</organism>
<sequence>MRKTHESKFKPLPILSEVETIINPKLALFHRLDPSPYRCLRLHLQGIVAYASGSRVNLALKPFASSSITSSTPTHHIFISLCFFHSKFSKTAQ</sequence>
<reference evidence="1 2" key="1">
    <citation type="journal article" date="2013" name="Nat. Genet.">
        <title>The high-quality draft genome of peach (Prunus persica) identifies unique patterns of genetic diversity, domestication and genome evolution.</title>
        <authorList>
            <consortium name="International Peach Genome Initiative"/>
            <person name="Verde I."/>
            <person name="Abbott A.G."/>
            <person name="Scalabrin S."/>
            <person name="Jung S."/>
            <person name="Shu S."/>
            <person name="Marroni F."/>
            <person name="Zhebentyayeva T."/>
            <person name="Dettori M.T."/>
            <person name="Grimwood J."/>
            <person name="Cattonaro F."/>
            <person name="Zuccolo A."/>
            <person name="Rossini L."/>
            <person name="Jenkins J."/>
            <person name="Vendramin E."/>
            <person name="Meisel L.A."/>
            <person name="Decroocq V."/>
            <person name="Sosinski B."/>
            <person name="Prochnik S."/>
            <person name="Mitros T."/>
            <person name="Policriti A."/>
            <person name="Cipriani G."/>
            <person name="Dondini L."/>
            <person name="Ficklin S."/>
            <person name="Goodstein D.M."/>
            <person name="Xuan P."/>
            <person name="Del Fabbro C."/>
            <person name="Aramini V."/>
            <person name="Copetti D."/>
            <person name="Gonzalez S."/>
            <person name="Horner D.S."/>
            <person name="Falchi R."/>
            <person name="Lucas S."/>
            <person name="Mica E."/>
            <person name="Maldonado J."/>
            <person name="Lazzari B."/>
            <person name="Bielenberg D."/>
            <person name="Pirona R."/>
            <person name="Miculan M."/>
            <person name="Barakat A."/>
            <person name="Testolin R."/>
            <person name="Stella A."/>
            <person name="Tartarini S."/>
            <person name="Tonutti P."/>
            <person name="Arus P."/>
            <person name="Orellana A."/>
            <person name="Wells C."/>
            <person name="Main D."/>
            <person name="Vizzotto G."/>
            <person name="Silva H."/>
            <person name="Salamini F."/>
            <person name="Schmutz J."/>
            <person name="Morgante M."/>
            <person name="Rokhsar D.S."/>
        </authorList>
    </citation>
    <scope>NUCLEOTIDE SEQUENCE [LARGE SCALE GENOMIC DNA]</scope>
    <source>
        <strain evidence="2">cv. Nemared</strain>
    </source>
</reference>